<feature type="compositionally biased region" description="Basic and acidic residues" evidence="1">
    <location>
        <begin position="60"/>
        <end position="72"/>
    </location>
</feature>
<dbReference type="GO" id="GO:0031267">
    <property type="term" value="F:small GTPase binding"/>
    <property type="evidence" value="ECO:0007669"/>
    <property type="project" value="TreeGrafter"/>
</dbReference>
<accession>A0A6A6UK77</accession>
<keyword evidence="4" id="KW-1185">Reference proteome</keyword>
<feature type="non-terminal residue" evidence="3">
    <location>
        <position position="1"/>
    </location>
</feature>
<dbReference type="Pfam" id="PF00566">
    <property type="entry name" value="RabGAP-TBC"/>
    <property type="match status" value="1"/>
</dbReference>
<dbReference type="GO" id="GO:0005096">
    <property type="term" value="F:GTPase activator activity"/>
    <property type="evidence" value="ECO:0007669"/>
    <property type="project" value="TreeGrafter"/>
</dbReference>
<feature type="non-terminal residue" evidence="3">
    <location>
        <position position="335"/>
    </location>
</feature>
<dbReference type="PANTHER" id="PTHR47219">
    <property type="entry name" value="RAB GTPASE-ACTIVATING PROTEIN 1-LIKE"/>
    <property type="match status" value="1"/>
</dbReference>
<dbReference type="PROSITE" id="PS50086">
    <property type="entry name" value="TBC_RABGAP"/>
    <property type="match status" value="1"/>
</dbReference>
<dbReference type="Gene3D" id="1.10.8.270">
    <property type="entry name" value="putative rabgap domain of human tbc1 domain family member 14 like domains"/>
    <property type="match status" value="1"/>
</dbReference>
<evidence type="ECO:0000313" key="4">
    <source>
        <dbReference type="Proteomes" id="UP000799302"/>
    </source>
</evidence>
<proteinExistence type="predicted"/>
<dbReference type="Proteomes" id="UP000799302">
    <property type="component" value="Unassembled WGS sequence"/>
</dbReference>
<dbReference type="SUPFAM" id="SSF47923">
    <property type="entry name" value="Ypt/Rab-GAP domain of gyp1p"/>
    <property type="match status" value="1"/>
</dbReference>
<evidence type="ECO:0000313" key="3">
    <source>
        <dbReference type="EMBL" id="KAF2671478.1"/>
    </source>
</evidence>
<feature type="compositionally biased region" description="Basic and acidic residues" evidence="1">
    <location>
        <begin position="16"/>
        <end position="41"/>
    </location>
</feature>
<dbReference type="InterPro" id="IPR035969">
    <property type="entry name" value="Rab-GAP_TBC_sf"/>
</dbReference>
<dbReference type="InterPro" id="IPR050302">
    <property type="entry name" value="Rab_GAP_TBC_domain"/>
</dbReference>
<dbReference type="PANTHER" id="PTHR47219:SF15">
    <property type="entry name" value="TBC1 DOMAIN FAMILY MEMBER 12 ISOFORM X1"/>
    <property type="match status" value="1"/>
</dbReference>
<feature type="region of interest" description="Disordered" evidence="1">
    <location>
        <begin position="16"/>
        <end position="85"/>
    </location>
</feature>
<evidence type="ECO:0000259" key="2">
    <source>
        <dbReference type="PROSITE" id="PS50086"/>
    </source>
</evidence>
<dbReference type="InterPro" id="IPR053949">
    <property type="entry name" value="SBE2/SBE22_M"/>
</dbReference>
<dbReference type="EMBL" id="MU004233">
    <property type="protein sequence ID" value="KAF2671478.1"/>
    <property type="molecule type" value="Genomic_DNA"/>
</dbReference>
<dbReference type="InterPro" id="IPR000195">
    <property type="entry name" value="Rab-GAP-TBC_dom"/>
</dbReference>
<sequence length="335" mass="37670">GPLGATKSRDIVLSDLDTEARDLTGKLEDYAEQVERKHEDAVQSGKVKPKSTPASPSVKKPIELPPIRKNDPLLDPLPVSKEKERVLTRTRPSWLPPKSQKEEKKHLKEYQRMMQLAADAERKREKKAQDVQCKKDAAVLERTKAWENQVLPNWDTAVKDSKTRELWWRGVPPHRRGEIWSKAVGNELGLTPQSYEKALSRAHELTARLQGLSDDEKARDSTGFLSQTLKADSAAVFPELNMFHEGAPLHEALTDVCMAYAVYRSNVHWDFGIQTLAALLLINMSPSDAFIALANVFNRPLASGILTHDPDVLNASYNRVLATLAYKRPQLHGHL</sequence>
<feature type="domain" description="Rab-GAP TBC" evidence="2">
    <location>
        <begin position="170"/>
        <end position="335"/>
    </location>
</feature>
<dbReference type="OrthoDB" id="289721at2759"/>
<evidence type="ECO:0000256" key="1">
    <source>
        <dbReference type="SAM" id="MobiDB-lite"/>
    </source>
</evidence>
<reference evidence="3" key="1">
    <citation type="journal article" date="2020" name="Stud. Mycol.">
        <title>101 Dothideomycetes genomes: a test case for predicting lifestyles and emergence of pathogens.</title>
        <authorList>
            <person name="Haridas S."/>
            <person name="Albert R."/>
            <person name="Binder M."/>
            <person name="Bloem J."/>
            <person name="Labutti K."/>
            <person name="Salamov A."/>
            <person name="Andreopoulos B."/>
            <person name="Baker S."/>
            <person name="Barry K."/>
            <person name="Bills G."/>
            <person name="Bluhm B."/>
            <person name="Cannon C."/>
            <person name="Castanera R."/>
            <person name="Culley D."/>
            <person name="Daum C."/>
            <person name="Ezra D."/>
            <person name="Gonzalez J."/>
            <person name="Henrissat B."/>
            <person name="Kuo A."/>
            <person name="Liang C."/>
            <person name="Lipzen A."/>
            <person name="Lutzoni F."/>
            <person name="Magnuson J."/>
            <person name="Mondo S."/>
            <person name="Nolan M."/>
            <person name="Ohm R."/>
            <person name="Pangilinan J."/>
            <person name="Park H.-J."/>
            <person name="Ramirez L."/>
            <person name="Alfaro M."/>
            <person name="Sun H."/>
            <person name="Tritt A."/>
            <person name="Yoshinaga Y."/>
            <person name="Zwiers L.-H."/>
            <person name="Turgeon B."/>
            <person name="Goodwin S."/>
            <person name="Spatafora J."/>
            <person name="Crous P."/>
            <person name="Grigoriev I."/>
        </authorList>
    </citation>
    <scope>NUCLEOTIDE SEQUENCE</scope>
    <source>
        <strain evidence="3">CBS 115976</strain>
    </source>
</reference>
<gene>
    <name evidence="3" type="ORF">BT63DRAFT_358060</name>
</gene>
<dbReference type="Gene3D" id="1.10.10.750">
    <property type="entry name" value="Ypt/Rab-GAP domain of gyp1p, domain 1"/>
    <property type="match status" value="1"/>
</dbReference>
<protein>
    <submittedName>
        <fullName evidence="3">RabGAP/TBC</fullName>
    </submittedName>
</protein>
<dbReference type="AlphaFoldDB" id="A0A6A6UK77"/>
<organism evidence="3 4">
    <name type="scientific">Microthyrium microscopicum</name>
    <dbReference type="NCBI Taxonomy" id="703497"/>
    <lineage>
        <taxon>Eukaryota</taxon>
        <taxon>Fungi</taxon>
        <taxon>Dikarya</taxon>
        <taxon>Ascomycota</taxon>
        <taxon>Pezizomycotina</taxon>
        <taxon>Dothideomycetes</taxon>
        <taxon>Dothideomycetes incertae sedis</taxon>
        <taxon>Microthyriales</taxon>
        <taxon>Microthyriaceae</taxon>
        <taxon>Microthyrium</taxon>
    </lineage>
</organism>
<dbReference type="Pfam" id="PF22874">
    <property type="entry name" value="SBE2_M"/>
    <property type="match status" value="1"/>
</dbReference>
<name>A0A6A6UK77_9PEZI</name>